<dbReference type="PANTHER" id="PTHR40448:SF1">
    <property type="entry name" value="TWO-COMPONENT SENSOR HISTIDINE KINASE"/>
    <property type="match status" value="1"/>
</dbReference>
<reference evidence="3" key="1">
    <citation type="submission" date="2021-10" db="EMBL/GenBank/DDBJ databases">
        <title>Anaerobic single-cell dispensing facilitates the cultivation of human gut bacteria.</title>
        <authorList>
            <person name="Afrizal A."/>
        </authorList>
    </citation>
    <scope>NUCLEOTIDE SEQUENCE</scope>
    <source>
        <strain evidence="3">CLA-AA-H204</strain>
    </source>
</reference>
<dbReference type="EMBL" id="JAJEQW010000022">
    <property type="protein sequence ID" value="MCC2243446.1"/>
    <property type="molecule type" value="Genomic_DNA"/>
</dbReference>
<keyword evidence="1" id="KW-0472">Membrane</keyword>
<evidence type="ECO:0000259" key="2">
    <source>
        <dbReference type="Pfam" id="PF14501"/>
    </source>
</evidence>
<dbReference type="SUPFAM" id="SSF55874">
    <property type="entry name" value="ATPase domain of HSP90 chaperone/DNA topoisomerase II/histidine kinase"/>
    <property type="match status" value="1"/>
</dbReference>
<name>A0AAW4WKZ2_9FIRM</name>
<protein>
    <submittedName>
        <fullName evidence="3">GHKL domain-containing protein</fullName>
    </submittedName>
</protein>
<feature type="domain" description="Sensor histidine kinase NatK-like C-terminal" evidence="2">
    <location>
        <begin position="337"/>
        <end position="436"/>
    </location>
</feature>
<keyword evidence="1" id="KW-0812">Transmembrane</keyword>
<proteinExistence type="predicted"/>
<dbReference type="Gene3D" id="3.30.565.10">
    <property type="entry name" value="Histidine kinase-like ATPase, C-terminal domain"/>
    <property type="match status" value="1"/>
</dbReference>
<feature type="transmembrane region" description="Helical" evidence="1">
    <location>
        <begin position="90"/>
        <end position="113"/>
    </location>
</feature>
<feature type="transmembrane region" description="Helical" evidence="1">
    <location>
        <begin position="6"/>
        <end position="31"/>
    </location>
</feature>
<dbReference type="Proteomes" id="UP001198893">
    <property type="component" value="Unassembled WGS sequence"/>
</dbReference>
<feature type="transmembrane region" description="Helical" evidence="1">
    <location>
        <begin position="125"/>
        <end position="146"/>
    </location>
</feature>
<organism evidence="3 4">
    <name type="scientific">Roseburia amylophila</name>
    <dbReference type="NCBI Taxonomy" id="2981794"/>
    <lineage>
        <taxon>Bacteria</taxon>
        <taxon>Bacillati</taxon>
        <taxon>Bacillota</taxon>
        <taxon>Clostridia</taxon>
        <taxon>Lachnospirales</taxon>
        <taxon>Lachnospiraceae</taxon>
        <taxon>Roseburia</taxon>
    </lineage>
</organism>
<dbReference type="InterPro" id="IPR032834">
    <property type="entry name" value="NatK-like_C"/>
</dbReference>
<sequence length="439" mass="49937">MNPFTVLIAAAHYGVIFPGIFICIVPVADWISIPLRKLFSVLIPVMTAICLILGCVESTGNYDANLFFFPLLSVCLIVYFITVRLSNLKLWYLFLCATAALSFGCIANDYIIAYTVPSSNVDDSSVPGLLLQYAISFLIMFLFIVIKDKLKWIFENVNQPLFWWLTWIIPAIITFCNIFMLPKDYNNIRVGRVFVIAMVIEVVLFIFFITFQILLYLIAVTTAQKIKADTTSIMYRAQASQYVKLQNYLDQSRQERHDFKHTIAVMQELAQSGQYEELKNYMADYQLETGRHSMQYLFCQNMAVNAVISYYASLAESCHIKMDFKVIVPRKISISDVDLSLLFGNLLENAIHACCQVPVENRYIHLSSDLNSPGTIYITMVNSFNGIAKKMNGQFLSTTESGSGIGLLSIQTTAERYHGSTRFYNEETEFISNIMLRLS</sequence>
<evidence type="ECO:0000313" key="4">
    <source>
        <dbReference type="Proteomes" id="UP001198893"/>
    </source>
</evidence>
<dbReference type="RefSeq" id="WP_118639237.1">
    <property type="nucleotide sequence ID" value="NZ_JAJEQW010000022.1"/>
</dbReference>
<dbReference type="AlphaFoldDB" id="A0AAW4WKZ2"/>
<feature type="transmembrane region" description="Helical" evidence="1">
    <location>
        <begin position="193"/>
        <end position="218"/>
    </location>
</feature>
<keyword evidence="1" id="KW-1133">Transmembrane helix</keyword>
<dbReference type="GO" id="GO:0042802">
    <property type="term" value="F:identical protein binding"/>
    <property type="evidence" value="ECO:0007669"/>
    <property type="project" value="TreeGrafter"/>
</dbReference>
<feature type="transmembrane region" description="Helical" evidence="1">
    <location>
        <begin position="66"/>
        <end position="83"/>
    </location>
</feature>
<dbReference type="CDD" id="cd16935">
    <property type="entry name" value="HATPase_AgrC-ComD-like"/>
    <property type="match status" value="1"/>
</dbReference>
<comment type="caution">
    <text evidence="3">The sequence shown here is derived from an EMBL/GenBank/DDBJ whole genome shotgun (WGS) entry which is preliminary data.</text>
</comment>
<evidence type="ECO:0000313" key="3">
    <source>
        <dbReference type="EMBL" id="MCC2243446.1"/>
    </source>
</evidence>
<evidence type="ECO:0000256" key="1">
    <source>
        <dbReference type="SAM" id="Phobius"/>
    </source>
</evidence>
<feature type="transmembrane region" description="Helical" evidence="1">
    <location>
        <begin position="38"/>
        <end position="60"/>
    </location>
</feature>
<feature type="transmembrane region" description="Helical" evidence="1">
    <location>
        <begin position="161"/>
        <end position="181"/>
    </location>
</feature>
<dbReference type="PANTHER" id="PTHR40448">
    <property type="entry name" value="TWO-COMPONENT SENSOR HISTIDINE KINASE"/>
    <property type="match status" value="1"/>
</dbReference>
<dbReference type="InterPro" id="IPR036890">
    <property type="entry name" value="HATPase_C_sf"/>
</dbReference>
<dbReference type="Pfam" id="PF14501">
    <property type="entry name" value="HATPase_c_5"/>
    <property type="match status" value="1"/>
</dbReference>
<accession>A0AAW4WKZ2</accession>
<gene>
    <name evidence="3" type="ORF">LKD47_14280</name>
</gene>